<proteinExistence type="predicted"/>
<accession>A0ABX1TW14</accession>
<sequence length="173" mass="18578">MTRTALTDTQRLVLEQAAEQTDGRVNWFPDNVKGGARKKVIEGLCNKALITGSDADWFISPVGYDALERTPPALPTTHPDPEVEAALGATEAQWVAEKQATTAKPRTRENSKQAAVIALLKRPEGATIAQICASTGWQSHTVRGAFAGAFKKKLGLTITSEKPAGGERIYHIG</sequence>
<gene>
    <name evidence="1" type="ORF">E4Q23_12330</name>
</gene>
<dbReference type="Pfam" id="PF11994">
    <property type="entry name" value="DUF3489"/>
    <property type="match status" value="1"/>
</dbReference>
<name>A0ABX1TW14_9PROT</name>
<dbReference type="RefSeq" id="WP_169066926.1">
    <property type="nucleotide sequence ID" value="NZ_SPMY01000033.1"/>
</dbReference>
<dbReference type="Proteomes" id="UP000749010">
    <property type="component" value="Unassembled WGS sequence"/>
</dbReference>
<comment type="caution">
    <text evidence="1">The sequence shown here is derived from an EMBL/GenBank/DDBJ whole genome shotgun (WGS) entry which is preliminary data.</text>
</comment>
<protein>
    <submittedName>
        <fullName evidence="1">DUF3489 domain-containing protein</fullName>
    </submittedName>
</protein>
<dbReference type="InterPro" id="IPR021880">
    <property type="entry name" value="DUF3489"/>
</dbReference>
<keyword evidence="2" id="KW-1185">Reference proteome</keyword>
<dbReference type="EMBL" id="SPMY01000033">
    <property type="protein sequence ID" value="NMQ28469.1"/>
    <property type="molecule type" value="Genomic_DNA"/>
</dbReference>
<evidence type="ECO:0000313" key="1">
    <source>
        <dbReference type="EMBL" id="NMQ28469.1"/>
    </source>
</evidence>
<evidence type="ECO:0000313" key="2">
    <source>
        <dbReference type="Proteomes" id="UP000749010"/>
    </source>
</evidence>
<reference evidence="1 2" key="1">
    <citation type="submission" date="2019-03" db="EMBL/GenBank/DDBJ databases">
        <title>Metabolic reconstructions from genomes of highly enriched 'Candidatus Accumulibacter' and 'Candidatus Competibacter' bioreactor populations.</title>
        <authorList>
            <person name="Annavajhala M.K."/>
            <person name="Welles L."/>
            <person name="Abbas B."/>
            <person name="Sorokin D."/>
            <person name="Park H."/>
            <person name="Van Loosdrecht M."/>
            <person name="Chandran K."/>
        </authorList>
    </citation>
    <scope>NUCLEOTIDE SEQUENCE [LARGE SCALE GENOMIC DNA]</scope>
    <source>
        <strain evidence="1 2">SBR_S</strain>
    </source>
</reference>
<organism evidence="1 2">
    <name type="scientific">Candidatus Accumulibacter phosphatis</name>
    <dbReference type="NCBI Taxonomy" id="327160"/>
    <lineage>
        <taxon>Bacteria</taxon>
        <taxon>Pseudomonadati</taxon>
        <taxon>Pseudomonadota</taxon>
        <taxon>Betaproteobacteria</taxon>
        <taxon>Candidatus Accumulibacter</taxon>
    </lineage>
</organism>